<evidence type="ECO:0000256" key="1">
    <source>
        <dbReference type="SAM" id="MobiDB-lite"/>
    </source>
</evidence>
<reference evidence="2" key="1">
    <citation type="submission" date="2019-08" db="EMBL/GenBank/DDBJ databases">
        <title>Reference gene set and small RNA set construction with multiple tissues from Davidia involucrata Baill.</title>
        <authorList>
            <person name="Yang H."/>
            <person name="Zhou C."/>
            <person name="Li G."/>
            <person name="Wang J."/>
            <person name="Gao P."/>
            <person name="Wang M."/>
            <person name="Wang R."/>
            <person name="Zhao Y."/>
        </authorList>
    </citation>
    <scope>NUCLEOTIDE SEQUENCE</scope>
    <source>
        <tissue evidence="2">Mixed with DoveR01_LX</tissue>
    </source>
</reference>
<dbReference type="PANTHER" id="PTHR36368:SF1">
    <property type="entry name" value="ATP-DEPENDENT CASEINOLYTIC PROTEASE_CROTONASE FAMILY PROTEIN"/>
    <property type="match status" value="1"/>
</dbReference>
<dbReference type="AlphaFoldDB" id="A0A5B7BE04"/>
<feature type="compositionally biased region" description="Basic and acidic residues" evidence="1">
    <location>
        <begin position="316"/>
        <end position="331"/>
    </location>
</feature>
<dbReference type="EMBL" id="GHES01036185">
    <property type="protein sequence ID" value="MPA66744.1"/>
    <property type="molecule type" value="Transcribed_RNA"/>
</dbReference>
<gene>
    <name evidence="2" type="ORF">Din_036185</name>
</gene>
<feature type="region of interest" description="Disordered" evidence="1">
    <location>
        <begin position="299"/>
        <end position="332"/>
    </location>
</feature>
<protein>
    <submittedName>
        <fullName evidence="2">Uncharacterized protein</fullName>
    </submittedName>
</protein>
<organism evidence="2">
    <name type="scientific">Davidia involucrata</name>
    <name type="common">Dove tree</name>
    <dbReference type="NCBI Taxonomy" id="16924"/>
    <lineage>
        <taxon>Eukaryota</taxon>
        <taxon>Viridiplantae</taxon>
        <taxon>Streptophyta</taxon>
        <taxon>Embryophyta</taxon>
        <taxon>Tracheophyta</taxon>
        <taxon>Spermatophyta</taxon>
        <taxon>Magnoliopsida</taxon>
        <taxon>eudicotyledons</taxon>
        <taxon>Gunneridae</taxon>
        <taxon>Pentapetalae</taxon>
        <taxon>asterids</taxon>
        <taxon>Cornales</taxon>
        <taxon>Nyssaceae</taxon>
        <taxon>Davidia</taxon>
    </lineage>
</organism>
<feature type="compositionally biased region" description="Polar residues" evidence="1">
    <location>
        <begin position="299"/>
        <end position="308"/>
    </location>
</feature>
<dbReference type="PANTHER" id="PTHR36368">
    <property type="entry name" value="ATP-DEPENDENT CASEINOLYTIC PROTEASE/CROTONASE FAMILY PROTEIN"/>
    <property type="match status" value="1"/>
</dbReference>
<evidence type="ECO:0000313" key="2">
    <source>
        <dbReference type="EMBL" id="MPA66744.1"/>
    </source>
</evidence>
<sequence length="463" mass="51661">MAKHSDLKTPNFSLLNASDSQVLGTSNSLSLHYEPPDIRNWFSSYVYESPELNTGDDFESCGFRGSDCEKEGLNVEVSNKEEEDNLGELRRLGERDELVSDEPVALNRLVNGKNSIGDNKYTSKVLDSSDSLLLSSEPPSIKNWFSSYVYESPALDTSGDFGASDFKESEPVRGGFNVGNSRKEKDEKFRTGKRDELVAGEKIALNGFVKCNGSVDDSKCGHQYVYKGNHGADRNKNSSVLIDLPSRRISEQFLEEKRAQNHDIGSTKDVEKSSFNGEDYTKKLEGKFSREASHRSLDINNSSCNNCEKSPRKLLHSRDSTEESSEAKGQMKDAGILPLGSSLELTVLNGDLMKKQTSRSNVKENDGNILAENGFISTRKSRSRVNDENILKRPLESLRNRVTISSASDKDSISRRKVLSESTNFQPSDTLEIAGKWQCPQKSKPNLGPPLKQLRLEQWVHRV</sequence>
<accession>A0A5B7BE04</accession>
<name>A0A5B7BE04_DAVIN</name>
<proteinExistence type="predicted"/>